<dbReference type="Proteomes" id="UP001243375">
    <property type="component" value="Unassembled WGS sequence"/>
</dbReference>
<name>A0ACC2XGL4_9TREE</name>
<sequence>MNVFESPMYKATGFRMPLLPKIIITTTAMMVGAAFMDRHVTPLVQRIERPRWNAKLIELEHAATSLASSSSGETIASLHKTVGIRSSSSTLGHGC</sequence>
<protein>
    <submittedName>
        <fullName evidence="1">Uncharacterized protein</fullName>
    </submittedName>
</protein>
<evidence type="ECO:0000313" key="1">
    <source>
        <dbReference type="EMBL" id="KAJ9122535.1"/>
    </source>
</evidence>
<gene>
    <name evidence="1" type="ORF">QFC22_001964</name>
</gene>
<proteinExistence type="predicted"/>
<organism evidence="1 2">
    <name type="scientific">Naganishia vaughanmartiniae</name>
    <dbReference type="NCBI Taxonomy" id="1424756"/>
    <lineage>
        <taxon>Eukaryota</taxon>
        <taxon>Fungi</taxon>
        <taxon>Dikarya</taxon>
        <taxon>Basidiomycota</taxon>
        <taxon>Agaricomycotina</taxon>
        <taxon>Tremellomycetes</taxon>
        <taxon>Filobasidiales</taxon>
        <taxon>Filobasidiaceae</taxon>
        <taxon>Naganishia</taxon>
    </lineage>
</organism>
<accession>A0ACC2XGL4</accession>
<comment type="caution">
    <text evidence="1">The sequence shown here is derived from an EMBL/GenBank/DDBJ whole genome shotgun (WGS) entry which is preliminary data.</text>
</comment>
<reference evidence="1" key="1">
    <citation type="submission" date="2023-04" db="EMBL/GenBank/DDBJ databases">
        <title>Draft Genome sequencing of Naganishia species isolated from polar environments using Oxford Nanopore Technology.</title>
        <authorList>
            <person name="Leo P."/>
            <person name="Venkateswaran K."/>
        </authorList>
    </citation>
    <scope>NUCLEOTIDE SEQUENCE</scope>
    <source>
        <strain evidence="1">MNA-CCFEE 5425</strain>
    </source>
</reference>
<keyword evidence="2" id="KW-1185">Reference proteome</keyword>
<dbReference type="EMBL" id="JASBWU010000004">
    <property type="protein sequence ID" value="KAJ9122535.1"/>
    <property type="molecule type" value="Genomic_DNA"/>
</dbReference>
<evidence type="ECO:0000313" key="2">
    <source>
        <dbReference type="Proteomes" id="UP001243375"/>
    </source>
</evidence>